<dbReference type="GO" id="GO:0016020">
    <property type="term" value="C:membrane"/>
    <property type="evidence" value="ECO:0007669"/>
    <property type="project" value="TreeGrafter"/>
</dbReference>
<dbReference type="OrthoDB" id="9773293at2"/>
<feature type="signal peptide" evidence="1">
    <location>
        <begin position="1"/>
        <end position="18"/>
    </location>
</feature>
<proteinExistence type="predicted"/>
<keyword evidence="4" id="KW-1185">Reference proteome</keyword>
<dbReference type="EMBL" id="JMIH01000023">
    <property type="protein sequence ID" value="KEO73072.1"/>
    <property type="molecule type" value="Genomic_DNA"/>
</dbReference>
<dbReference type="RefSeq" id="WP_051720047.1">
    <property type="nucleotide sequence ID" value="NZ_JMIH01000023.1"/>
</dbReference>
<evidence type="ECO:0000313" key="4">
    <source>
        <dbReference type="Proteomes" id="UP000027821"/>
    </source>
</evidence>
<sequence>MKYRILFLLILFTNSILAQTYEDGIYLKAKQKFDSYENQHGDFLQTQNANIHYLTWGNPSDIPLIWSHGSFSNGYELLHIAEDLVAAGYYLIALDYYGHGQSSLASEDVSLYHVADDIYFLMNHLNIGKAVIGGWSRGGYISSAFYDAYPEHTLGLILEDGGSVATNLNYHKLDLDSLERLVTSFDVESYIKSDTIFRSEKEAFFSLYDPQDSLAQFQLLAWIKQVGMDEWAVNPNLFELFHHQNSVNILNIILRPTNTPLFAASMAMMEPKIIFRNLNIPILILDPISHQDLFPFEKENENLKLKYPDLITLKKYYDTGHNIHSERPLQFVQDLHDFLKLVKSKFLDQ</sequence>
<dbReference type="InterPro" id="IPR029058">
    <property type="entry name" value="AB_hydrolase_fold"/>
</dbReference>
<gene>
    <name evidence="3" type="ORF">EL17_15805</name>
</gene>
<dbReference type="Pfam" id="PF00561">
    <property type="entry name" value="Abhydrolase_1"/>
    <property type="match status" value="1"/>
</dbReference>
<dbReference type="InterPro" id="IPR050266">
    <property type="entry name" value="AB_hydrolase_sf"/>
</dbReference>
<protein>
    <recommendedName>
        <fullName evidence="2">AB hydrolase-1 domain-containing protein</fullName>
    </recommendedName>
</protein>
<feature type="chain" id="PRO_5001696032" description="AB hydrolase-1 domain-containing protein" evidence="1">
    <location>
        <begin position="19"/>
        <end position="349"/>
    </location>
</feature>
<evidence type="ECO:0000313" key="3">
    <source>
        <dbReference type="EMBL" id="KEO73072.1"/>
    </source>
</evidence>
<dbReference type="SUPFAM" id="SSF53474">
    <property type="entry name" value="alpha/beta-Hydrolases"/>
    <property type="match status" value="1"/>
</dbReference>
<evidence type="ECO:0000259" key="2">
    <source>
        <dbReference type="Pfam" id="PF00561"/>
    </source>
</evidence>
<comment type="caution">
    <text evidence="3">The sequence shown here is derived from an EMBL/GenBank/DDBJ whole genome shotgun (WGS) entry which is preliminary data.</text>
</comment>
<dbReference type="Gene3D" id="3.40.50.1820">
    <property type="entry name" value="alpha/beta hydrolase"/>
    <property type="match status" value="1"/>
</dbReference>
<dbReference type="InterPro" id="IPR000073">
    <property type="entry name" value="AB_hydrolase_1"/>
</dbReference>
<keyword evidence="1" id="KW-0732">Signal</keyword>
<accession>A0A074LH16</accession>
<dbReference type="eggNOG" id="COG2267">
    <property type="taxonomic scope" value="Bacteria"/>
</dbReference>
<dbReference type="Proteomes" id="UP000027821">
    <property type="component" value="Unassembled WGS sequence"/>
</dbReference>
<dbReference type="AlphaFoldDB" id="A0A074LH16"/>
<dbReference type="PANTHER" id="PTHR43798:SF33">
    <property type="entry name" value="HYDROLASE, PUTATIVE (AFU_ORTHOLOGUE AFUA_2G14860)-RELATED"/>
    <property type="match status" value="1"/>
</dbReference>
<reference evidence="3 4" key="1">
    <citation type="submission" date="2014-04" db="EMBL/GenBank/DDBJ databases">
        <title>Characterization and application of a salt tolerant electro-active bacterium.</title>
        <authorList>
            <person name="Yang L."/>
            <person name="Wei S."/>
            <person name="Tay Q.X.M."/>
        </authorList>
    </citation>
    <scope>NUCLEOTIDE SEQUENCE [LARGE SCALE GENOMIC DNA]</scope>
    <source>
        <strain evidence="3 4">LY1</strain>
    </source>
</reference>
<feature type="domain" description="AB hydrolase-1" evidence="2">
    <location>
        <begin position="63"/>
        <end position="167"/>
    </location>
</feature>
<dbReference type="STRING" id="1048983.EL17_15805"/>
<organism evidence="3 4">
    <name type="scientific">Anditalea andensis</name>
    <dbReference type="NCBI Taxonomy" id="1048983"/>
    <lineage>
        <taxon>Bacteria</taxon>
        <taxon>Pseudomonadati</taxon>
        <taxon>Bacteroidota</taxon>
        <taxon>Cytophagia</taxon>
        <taxon>Cytophagales</taxon>
        <taxon>Cytophagaceae</taxon>
        <taxon>Anditalea</taxon>
    </lineage>
</organism>
<dbReference type="PANTHER" id="PTHR43798">
    <property type="entry name" value="MONOACYLGLYCEROL LIPASE"/>
    <property type="match status" value="1"/>
</dbReference>
<name>A0A074LH16_9BACT</name>
<evidence type="ECO:0000256" key="1">
    <source>
        <dbReference type="SAM" id="SignalP"/>
    </source>
</evidence>